<name>A0A1H2D6M8_9ACTN</name>
<dbReference type="AlphaFoldDB" id="A0A1H2D6M8"/>
<dbReference type="EMBL" id="LT629758">
    <property type="protein sequence ID" value="SDT78415.1"/>
    <property type="molecule type" value="Genomic_DNA"/>
</dbReference>
<proteinExistence type="predicted"/>
<evidence type="ECO:0000259" key="1">
    <source>
        <dbReference type="SMART" id="SM00306"/>
    </source>
</evidence>
<accession>A0A1H2D6M8</accession>
<dbReference type="Proteomes" id="UP000198688">
    <property type="component" value="Chromosome I"/>
</dbReference>
<dbReference type="SUPFAM" id="SSF51294">
    <property type="entry name" value="Hedgehog/intein (Hint) domain"/>
    <property type="match status" value="1"/>
</dbReference>
<organism evidence="2 3">
    <name type="scientific">Actinoplanes derwentensis</name>
    <dbReference type="NCBI Taxonomy" id="113562"/>
    <lineage>
        <taxon>Bacteria</taxon>
        <taxon>Bacillati</taxon>
        <taxon>Actinomycetota</taxon>
        <taxon>Actinomycetes</taxon>
        <taxon>Micromonosporales</taxon>
        <taxon>Micromonosporaceae</taxon>
        <taxon>Actinoplanes</taxon>
    </lineage>
</organism>
<sequence length="327" mass="35176">MSWGTCKARLDTQAHEAVASGLLLGDVANCVVHEEGCAKAQEQVGCGSGWGGAECAGHATVAVVSTLLGIVTKKIPKLKFGNKGDSDSPKTPSLEACVTPGPNSFSATTAVLMADGTAKAMEDIQVGDEVLATDPETGEEGPRKVEKVWVHNDDLYILTIDGQRLTTTEDHPFWNESDQEWQKAESLGAGELTRTVKGTARVDGFDYSEHTFAPAYNLTVADIHTYYVLAGKTPVLVHNQGDTPKPGQAYLWRAVTGAEYVDISKNRAWNSPQGVKYFSFSERGADSGSRSIFLYEFGEYLGGLLPIVDLTGSVIDFGSHHCQVFRI</sequence>
<dbReference type="InterPro" id="IPR036844">
    <property type="entry name" value="Hint_dom_sf"/>
</dbReference>
<dbReference type="SMART" id="SM00306">
    <property type="entry name" value="HintN"/>
    <property type="match status" value="1"/>
</dbReference>
<protein>
    <submittedName>
        <fullName evidence="2">Intein C-terminal splicing region/intein N-terminal splicing region</fullName>
    </submittedName>
</protein>
<dbReference type="NCBIfam" id="TIGR01443">
    <property type="entry name" value="intein_Cterm"/>
    <property type="match status" value="1"/>
</dbReference>
<keyword evidence="3" id="KW-1185">Reference proteome</keyword>
<dbReference type="Pfam" id="PF07591">
    <property type="entry name" value="PT-HINT"/>
    <property type="match status" value="1"/>
</dbReference>
<dbReference type="CDD" id="cd00081">
    <property type="entry name" value="Hint"/>
    <property type="match status" value="1"/>
</dbReference>
<dbReference type="GO" id="GO:0016539">
    <property type="term" value="P:intein-mediated protein splicing"/>
    <property type="evidence" value="ECO:0007669"/>
    <property type="project" value="InterPro"/>
</dbReference>
<dbReference type="InterPro" id="IPR030934">
    <property type="entry name" value="Intein_C"/>
</dbReference>
<reference evidence="2 3" key="1">
    <citation type="submission" date="2016-10" db="EMBL/GenBank/DDBJ databases">
        <authorList>
            <person name="de Groot N.N."/>
        </authorList>
    </citation>
    <scope>NUCLEOTIDE SEQUENCE [LARGE SCALE GENOMIC DNA]</scope>
    <source>
        <strain evidence="2 3">DSM 43941</strain>
    </source>
</reference>
<dbReference type="PROSITE" id="PS50817">
    <property type="entry name" value="INTEIN_N_TER"/>
    <property type="match status" value="1"/>
</dbReference>
<dbReference type="Gene3D" id="2.170.16.10">
    <property type="entry name" value="Hedgehog/Intein (Hint) domain"/>
    <property type="match status" value="1"/>
</dbReference>
<gene>
    <name evidence="2" type="ORF">SAMN04489716_8364</name>
</gene>
<evidence type="ECO:0000313" key="3">
    <source>
        <dbReference type="Proteomes" id="UP000198688"/>
    </source>
</evidence>
<dbReference type="InterPro" id="IPR006141">
    <property type="entry name" value="Intein_N"/>
</dbReference>
<dbReference type="InterPro" id="IPR003587">
    <property type="entry name" value="Hint_dom_N"/>
</dbReference>
<feature type="domain" description="Hint" evidence="1">
    <location>
        <begin position="102"/>
        <end position="197"/>
    </location>
</feature>
<dbReference type="STRING" id="113562.SAMN04489716_8364"/>
<evidence type="ECO:0000313" key="2">
    <source>
        <dbReference type="EMBL" id="SDT78415.1"/>
    </source>
</evidence>